<evidence type="ECO:0000256" key="6">
    <source>
        <dbReference type="ARBA" id="ARBA00022516"/>
    </source>
</evidence>
<dbReference type="PANTHER" id="PTHR14269:SF61">
    <property type="entry name" value="CDP-DIACYLGLYCEROL--SERINE O-PHOSPHATIDYLTRANSFERASE"/>
    <property type="match status" value="1"/>
</dbReference>
<dbReference type="PROSITE" id="PS00379">
    <property type="entry name" value="CDP_ALCOHOL_P_TRANSF"/>
    <property type="match status" value="1"/>
</dbReference>
<feature type="signal peptide" evidence="17">
    <location>
        <begin position="1"/>
        <end position="22"/>
    </location>
</feature>
<gene>
    <name evidence="18" type="primary">pssA</name>
    <name evidence="18" type="ORF">DIT97_34405</name>
</gene>
<comment type="similarity">
    <text evidence="3 15">Belongs to the CDP-alcohol phosphatidyltransferase class-I family.</text>
</comment>
<evidence type="ECO:0000256" key="9">
    <source>
        <dbReference type="ARBA" id="ARBA00022989"/>
    </source>
</evidence>
<feature type="transmembrane region" description="Helical" evidence="16">
    <location>
        <begin position="104"/>
        <end position="126"/>
    </location>
</feature>
<dbReference type="NCBIfam" id="TIGR00473">
    <property type="entry name" value="pssA"/>
    <property type="match status" value="1"/>
</dbReference>
<reference evidence="18 19" key="1">
    <citation type="journal article" date="2018" name="Nat. Biotechnol.">
        <title>A standardized bacterial taxonomy based on genome phylogeny substantially revises the tree of life.</title>
        <authorList>
            <person name="Parks D.H."/>
            <person name="Chuvochina M."/>
            <person name="Waite D.W."/>
            <person name="Rinke C."/>
            <person name="Skarshewski A."/>
            <person name="Chaumeil P.A."/>
            <person name="Hugenholtz P."/>
        </authorList>
    </citation>
    <scope>NUCLEOTIDE SEQUENCE [LARGE SCALE GENOMIC DNA]</scope>
    <source>
        <strain evidence="18">UBA9375</strain>
    </source>
</reference>
<feature type="transmembrane region" description="Helical" evidence="16">
    <location>
        <begin position="132"/>
        <end position="151"/>
    </location>
</feature>
<dbReference type="Gene3D" id="1.20.120.1760">
    <property type="match status" value="1"/>
</dbReference>
<dbReference type="InterPro" id="IPR000462">
    <property type="entry name" value="CDP-OH_P_trans"/>
</dbReference>
<evidence type="ECO:0000256" key="8">
    <source>
        <dbReference type="ARBA" id="ARBA00022692"/>
    </source>
</evidence>
<evidence type="ECO:0000256" key="11">
    <source>
        <dbReference type="ARBA" id="ARBA00023136"/>
    </source>
</evidence>
<evidence type="ECO:0000256" key="16">
    <source>
        <dbReference type="SAM" id="Phobius"/>
    </source>
</evidence>
<keyword evidence="6" id="KW-0444">Lipid biosynthesis</keyword>
<dbReference type="Proteomes" id="UP000263642">
    <property type="component" value="Unassembled WGS sequence"/>
</dbReference>
<dbReference type="GO" id="GO:0012505">
    <property type="term" value="C:endomembrane system"/>
    <property type="evidence" value="ECO:0007669"/>
    <property type="project" value="UniProtKB-SubCell"/>
</dbReference>
<evidence type="ECO:0000256" key="3">
    <source>
        <dbReference type="ARBA" id="ARBA00010441"/>
    </source>
</evidence>
<dbReference type="InterPro" id="IPR050324">
    <property type="entry name" value="CDP-alcohol_PTase-I"/>
</dbReference>
<dbReference type="GO" id="GO:0003882">
    <property type="term" value="F:CDP-diacylglycerol-serine O-phosphatidyltransferase activity"/>
    <property type="evidence" value="ECO:0007669"/>
    <property type="project" value="UniProtKB-EC"/>
</dbReference>
<evidence type="ECO:0000256" key="13">
    <source>
        <dbReference type="ARBA" id="ARBA00023264"/>
    </source>
</evidence>
<dbReference type="InterPro" id="IPR043130">
    <property type="entry name" value="CDP-OH_PTrfase_TM_dom"/>
</dbReference>
<accession>A0A3D3RJK4</accession>
<evidence type="ECO:0000256" key="10">
    <source>
        <dbReference type="ARBA" id="ARBA00023098"/>
    </source>
</evidence>
<keyword evidence="9 16" id="KW-1133">Transmembrane helix</keyword>
<dbReference type="GeneID" id="98650185"/>
<keyword evidence="13" id="KW-1208">Phospholipid metabolism</keyword>
<feature type="transmembrane region" description="Helical" evidence="16">
    <location>
        <begin position="65"/>
        <end position="83"/>
    </location>
</feature>
<dbReference type="EC" id="2.7.8.8" evidence="4"/>
<dbReference type="RefSeq" id="WP_002645424.1">
    <property type="nucleotide sequence ID" value="NZ_CAXAST010000005.1"/>
</dbReference>
<evidence type="ECO:0000256" key="7">
    <source>
        <dbReference type="ARBA" id="ARBA00022679"/>
    </source>
</evidence>
<comment type="catalytic activity">
    <reaction evidence="1">
        <text>a CDP-1,2-diacyl-sn-glycerol + L-serine = a 1,2-diacyl-sn-glycero-3-phospho-L-serine + CMP + H(+)</text>
        <dbReference type="Rhea" id="RHEA:16913"/>
        <dbReference type="ChEBI" id="CHEBI:15378"/>
        <dbReference type="ChEBI" id="CHEBI:33384"/>
        <dbReference type="ChEBI" id="CHEBI:57262"/>
        <dbReference type="ChEBI" id="CHEBI:58332"/>
        <dbReference type="ChEBI" id="CHEBI:60377"/>
        <dbReference type="EC" id="2.7.8.8"/>
    </reaction>
</comment>
<proteinExistence type="inferred from homology"/>
<evidence type="ECO:0000256" key="2">
    <source>
        <dbReference type="ARBA" id="ARBA00004127"/>
    </source>
</evidence>
<keyword evidence="10" id="KW-0443">Lipid metabolism</keyword>
<evidence type="ECO:0000256" key="15">
    <source>
        <dbReference type="RuleBase" id="RU003750"/>
    </source>
</evidence>
<feature type="transmembrane region" description="Helical" evidence="16">
    <location>
        <begin position="247"/>
        <end position="274"/>
    </location>
</feature>
<comment type="caution">
    <text evidence="18">The sequence shown here is derived from an EMBL/GenBank/DDBJ whole genome shotgun (WGS) entry which is preliminary data.</text>
</comment>
<dbReference type="GO" id="GO:0016020">
    <property type="term" value="C:membrane"/>
    <property type="evidence" value="ECO:0007669"/>
    <property type="project" value="InterPro"/>
</dbReference>
<protein>
    <recommendedName>
        <fullName evidence="5">CDP-diacylglycerol--serine O-phosphatidyltransferase</fullName>
        <ecNumber evidence="4">2.7.8.8</ecNumber>
    </recommendedName>
    <alternativeName>
        <fullName evidence="14">Phosphatidylserine synthase</fullName>
    </alternativeName>
</protein>
<dbReference type="InterPro" id="IPR048254">
    <property type="entry name" value="CDP_ALCOHOL_P_TRANSF_CS"/>
</dbReference>
<comment type="subcellular location">
    <subcellularLocation>
        <location evidence="2">Endomembrane system</location>
        <topology evidence="2">Multi-pass membrane protein</topology>
    </subcellularLocation>
</comment>
<sequence length="296" mass="32678">MMTKKRKLIAVLPTLLTLGNAACGFGAITYAAKVGPEYLGQAANGGGLTRMLGTSPGLYNSFENQHLFIAAVLIFVAMLFDALDGSAARWANQTSEFGAQLDSLCDAISFGVAPAFLMLQMVQFRTDYHPRLLWVIALLFAVCTILRLARFNVETEEEDTHEGFSGLPSPAAAGVVASFLIAMRGIYKLAETEHDTLAKSIADWLIPAVAWSLPWITLAVAALMVSRIRYSHVFNQLFRGQRSRRHVLQLVFSMALVFLVQELAIPVLFCYFAFSSPIRAFWEEVVSGRLYKSKQI</sequence>
<evidence type="ECO:0000256" key="1">
    <source>
        <dbReference type="ARBA" id="ARBA00000287"/>
    </source>
</evidence>
<dbReference type="PANTHER" id="PTHR14269">
    <property type="entry name" value="CDP-DIACYLGLYCEROL--GLYCEROL-3-PHOSPHATE 3-PHOSPHATIDYLTRANSFERASE-RELATED"/>
    <property type="match status" value="1"/>
</dbReference>
<feature type="chain" id="PRO_5017667752" description="CDP-diacylglycerol--serine O-phosphatidyltransferase" evidence="17">
    <location>
        <begin position="23"/>
        <end position="296"/>
    </location>
</feature>
<evidence type="ECO:0000256" key="12">
    <source>
        <dbReference type="ARBA" id="ARBA00023209"/>
    </source>
</evidence>
<evidence type="ECO:0000256" key="17">
    <source>
        <dbReference type="SAM" id="SignalP"/>
    </source>
</evidence>
<keyword evidence="12" id="KW-0594">Phospholipid biosynthesis</keyword>
<evidence type="ECO:0000256" key="5">
    <source>
        <dbReference type="ARBA" id="ARBA00017171"/>
    </source>
</evidence>
<name>A0A3D3RJK4_9PLAN</name>
<dbReference type="InterPro" id="IPR004533">
    <property type="entry name" value="CDP-diaglyc--ser_O-PTrfase"/>
</dbReference>
<keyword evidence="17" id="KW-0732">Signal</keyword>
<keyword evidence="8 16" id="KW-0812">Transmembrane</keyword>
<organism evidence="18 19">
    <name type="scientific">Gimesia maris</name>
    <dbReference type="NCBI Taxonomy" id="122"/>
    <lineage>
        <taxon>Bacteria</taxon>
        <taxon>Pseudomonadati</taxon>
        <taxon>Planctomycetota</taxon>
        <taxon>Planctomycetia</taxon>
        <taxon>Planctomycetales</taxon>
        <taxon>Planctomycetaceae</taxon>
        <taxon>Gimesia</taxon>
    </lineage>
</organism>
<evidence type="ECO:0000313" key="19">
    <source>
        <dbReference type="Proteomes" id="UP000263642"/>
    </source>
</evidence>
<feature type="transmembrane region" description="Helical" evidence="16">
    <location>
        <begin position="204"/>
        <end position="226"/>
    </location>
</feature>
<feature type="transmembrane region" description="Helical" evidence="16">
    <location>
        <begin position="163"/>
        <end position="184"/>
    </location>
</feature>
<evidence type="ECO:0000313" key="18">
    <source>
        <dbReference type="EMBL" id="HCO27840.1"/>
    </source>
</evidence>
<evidence type="ECO:0000256" key="14">
    <source>
        <dbReference type="ARBA" id="ARBA00032361"/>
    </source>
</evidence>
<dbReference type="EMBL" id="DQAY01000211">
    <property type="protein sequence ID" value="HCO27840.1"/>
    <property type="molecule type" value="Genomic_DNA"/>
</dbReference>
<keyword evidence="7 15" id="KW-0808">Transferase</keyword>
<evidence type="ECO:0000256" key="4">
    <source>
        <dbReference type="ARBA" id="ARBA00013174"/>
    </source>
</evidence>
<keyword evidence="11 16" id="KW-0472">Membrane</keyword>
<dbReference type="AlphaFoldDB" id="A0A3D3RJK4"/>
<dbReference type="Pfam" id="PF01066">
    <property type="entry name" value="CDP-OH_P_transf"/>
    <property type="match status" value="1"/>
</dbReference>
<dbReference type="GO" id="GO:0008654">
    <property type="term" value="P:phospholipid biosynthetic process"/>
    <property type="evidence" value="ECO:0007669"/>
    <property type="project" value="UniProtKB-KW"/>
</dbReference>